<dbReference type="EMBL" id="JARKNE010000012">
    <property type="protein sequence ID" value="KAK5777494.1"/>
    <property type="molecule type" value="Genomic_DNA"/>
</dbReference>
<gene>
    <name evidence="2" type="ORF">PVK06_045461</name>
</gene>
<protein>
    <submittedName>
        <fullName evidence="2">Uncharacterized protein</fullName>
    </submittedName>
</protein>
<accession>A0ABR0MU45</accession>
<feature type="region of interest" description="Disordered" evidence="1">
    <location>
        <begin position="37"/>
        <end position="61"/>
    </location>
</feature>
<proteinExistence type="predicted"/>
<comment type="caution">
    <text evidence="2">The sequence shown here is derived from an EMBL/GenBank/DDBJ whole genome shotgun (WGS) entry which is preliminary data.</text>
</comment>
<name>A0ABR0MU45_GOSAR</name>
<evidence type="ECO:0000313" key="3">
    <source>
        <dbReference type="Proteomes" id="UP001358586"/>
    </source>
</evidence>
<evidence type="ECO:0000256" key="1">
    <source>
        <dbReference type="SAM" id="MobiDB-lite"/>
    </source>
</evidence>
<dbReference type="Proteomes" id="UP001358586">
    <property type="component" value="Chromosome 12"/>
</dbReference>
<sequence length="104" mass="11026">MTIARSSSRTKNHVPFNRKMPLWASTISLPFAASSLADRDGTAPPSGRAAKAKSGSNSPGLVARVGHASANVSSLLISRVRVKPVQSLLQLIHLLKAIPFPQKC</sequence>
<reference evidence="2 3" key="1">
    <citation type="submission" date="2023-03" db="EMBL/GenBank/DDBJ databases">
        <title>WGS of Gossypium arboreum.</title>
        <authorList>
            <person name="Yu D."/>
        </authorList>
    </citation>
    <scope>NUCLEOTIDE SEQUENCE [LARGE SCALE GENOMIC DNA]</scope>
    <source>
        <tissue evidence="2">Leaf</tissue>
    </source>
</reference>
<organism evidence="2 3">
    <name type="scientific">Gossypium arboreum</name>
    <name type="common">Tree cotton</name>
    <name type="synonym">Gossypium nanking</name>
    <dbReference type="NCBI Taxonomy" id="29729"/>
    <lineage>
        <taxon>Eukaryota</taxon>
        <taxon>Viridiplantae</taxon>
        <taxon>Streptophyta</taxon>
        <taxon>Embryophyta</taxon>
        <taxon>Tracheophyta</taxon>
        <taxon>Spermatophyta</taxon>
        <taxon>Magnoliopsida</taxon>
        <taxon>eudicotyledons</taxon>
        <taxon>Gunneridae</taxon>
        <taxon>Pentapetalae</taxon>
        <taxon>rosids</taxon>
        <taxon>malvids</taxon>
        <taxon>Malvales</taxon>
        <taxon>Malvaceae</taxon>
        <taxon>Malvoideae</taxon>
        <taxon>Gossypium</taxon>
    </lineage>
</organism>
<keyword evidence="3" id="KW-1185">Reference proteome</keyword>
<evidence type="ECO:0000313" key="2">
    <source>
        <dbReference type="EMBL" id="KAK5777494.1"/>
    </source>
</evidence>